<keyword evidence="3" id="KW-1185">Reference proteome</keyword>
<feature type="domain" description="Glycosyltransferase 2-like" evidence="1">
    <location>
        <begin position="9"/>
        <end position="171"/>
    </location>
</feature>
<evidence type="ECO:0000313" key="2">
    <source>
        <dbReference type="EMBL" id="MFD0950344.1"/>
    </source>
</evidence>
<evidence type="ECO:0000259" key="1">
    <source>
        <dbReference type="Pfam" id="PF00535"/>
    </source>
</evidence>
<dbReference type="PANTHER" id="PTHR43685">
    <property type="entry name" value="GLYCOSYLTRANSFERASE"/>
    <property type="match status" value="1"/>
</dbReference>
<dbReference type="InterPro" id="IPR001173">
    <property type="entry name" value="Glyco_trans_2-like"/>
</dbReference>
<dbReference type="Proteomes" id="UP001597044">
    <property type="component" value="Unassembled WGS sequence"/>
</dbReference>
<organism evidence="2 3">
    <name type="scientific">Paraperlucidibaca wandonensis</name>
    <dbReference type="NCBI Taxonomy" id="1268273"/>
    <lineage>
        <taxon>Bacteria</taxon>
        <taxon>Pseudomonadati</taxon>
        <taxon>Pseudomonadota</taxon>
        <taxon>Gammaproteobacteria</taxon>
        <taxon>Moraxellales</taxon>
        <taxon>Moraxellaceae</taxon>
        <taxon>Paraperlucidibaca</taxon>
    </lineage>
</organism>
<evidence type="ECO:0000313" key="3">
    <source>
        <dbReference type="Proteomes" id="UP001597044"/>
    </source>
</evidence>
<dbReference type="RefSeq" id="WP_379070969.1">
    <property type="nucleotide sequence ID" value="NZ_JBHTIT010000001.1"/>
</dbReference>
<accession>A0ABW3HGJ9</accession>
<dbReference type="Pfam" id="PF00535">
    <property type="entry name" value="Glycos_transf_2"/>
    <property type="match status" value="1"/>
</dbReference>
<dbReference type="EMBL" id="JBHTIT010000001">
    <property type="protein sequence ID" value="MFD0950344.1"/>
    <property type="molecule type" value="Genomic_DNA"/>
</dbReference>
<dbReference type="InterPro" id="IPR029044">
    <property type="entry name" value="Nucleotide-diphossugar_trans"/>
</dbReference>
<dbReference type="CDD" id="cd04196">
    <property type="entry name" value="GT_2_like_d"/>
    <property type="match status" value="1"/>
</dbReference>
<name>A0ABW3HGJ9_9GAMM</name>
<dbReference type="SUPFAM" id="SSF53448">
    <property type="entry name" value="Nucleotide-diphospho-sugar transferases"/>
    <property type="match status" value="1"/>
</dbReference>
<protein>
    <submittedName>
        <fullName evidence="2">Glycosyltransferase family 2 protein</fullName>
    </submittedName>
</protein>
<comment type="caution">
    <text evidence="2">The sequence shown here is derived from an EMBL/GenBank/DDBJ whole genome shotgun (WGS) entry which is preliminary data.</text>
</comment>
<gene>
    <name evidence="2" type="ORF">ACFQ0F_08090</name>
</gene>
<sequence>MSNSTLSVSVVMATYNGEKFLAAQLDSIIQQTMPADEVLIIDDCSTDGTVEIIRAYQQLHGNIRLLLNSSNQGSNRTFEAALHSSKGDLIFISDQDDIWIANKIETMVNDWEMHRAGLTCSDGCIIDQYGELSAPSELTYIGQKKILQSQESLFFANCYSGHNMMLSRDFIELAQPFPAGPIYDHWLAVVACGLGQLRYLPIALTQHRIHDHNQVNGANKSRPRKSKRARFQSSRNALYYLAKAVISLPGEQPAKHLATLLLKHSSASHTILSFTTFLNLLRMRKLLFPNDSLKKQLRKIKNYSLGPLGYFL</sequence>
<dbReference type="Gene3D" id="3.90.550.10">
    <property type="entry name" value="Spore Coat Polysaccharide Biosynthesis Protein SpsA, Chain A"/>
    <property type="match status" value="1"/>
</dbReference>
<dbReference type="InterPro" id="IPR050834">
    <property type="entry name" value="Glycosyltransf_2"/>
</dbReference>
<dbReference type="PANTHER" id="PTHR43685:SF11">
    <property type="entry name" value="GLYCOSYLTRANSFERASE TAGX-RELATED"/>
    <property type="match status" value="1"/>
</dbReference>
<proteinExistence type="predicted"/>
<reference evidence="3" key="1">
    <citation type="journal article" date="2019" name="Int. J. Syst. Evol. Microbiol.">
        <title>The Global Catalogue of Microorganisms (GCM) 10K type strain sequencing project: providing services to taxonomists for standard genome sequencing and annotation.</title>
        <authorList>
            <consortium name="The Broad Institute Genomics Platform"/>
            <consortium name="The Broad Institute Genome Sequencing Center for Infectious Disease"/>
            <person name="Wu L."/>
            <person name="Ma J."/>
        </authorList>
    </citation>
    <scope>NUCLEOTIDE SEQUENCE [LARGE SCALE GENOMIC DNA]</scope>
    <source>
        <strain evidence="3">CCUG 63419</strain>
    </source>
</reference>